<evidence type="ECO:0000256" key="1">
    <source>
        <dbReference type="ARBA" id="ARBA00007532"/>
    </source>
</evidence>
<dbReference type="PRINTS" id="PR00411">
    <property type="entry name" value="PNDRDTASEI"/>
</dbReference>
<keyword evidence="6" id="KW-0520">NAD</keyword>
<reference evidence="11" key="1">
    <citation type="submission" date="2016-10" db="EMBL/GenBank/DDBJ databases">
        <authorList>
            <person name="Varghese N."/>
            <person name="Submissions S."/>
        </authorList>
    </citation>
    <scope>NUCLEOTIDE SEQUENCE [LARGE SCALE GENOMIC DNA]</scope>
    <source>
        <strain evidence="11">DSM 3695</strain>
    </source>
</reference>
<feature type="disulfide bond" description="Redox-active" evidence="7">
    <location>
        <begin position="41"/>
        <end position="46"/>
    </location>
</feature>
<dbReference type="EMBL" id="FOJG01000001">
    <property type="protein sequence ID" value="SEW42002.1"/>
    <property type="molecule type" value="Genomic_DNA"/>
</dbReference>
<keyword evidence="6" id="KW-0547">Nucleotide-binding</keyword>
<dbReference type="RefSeq" id="WP_089896075.1">
    <property type="nucleotide sequence ID" value="NZ_FOJG01000001.1"/>
</dbReference>
<feature type="domain" description="FAD/NAD(P)-binding" evidence="9">
    <location>
        <begin position="5"/>
        <end position="321"/>
    </location>
</feature>
<feature type="binding site" evidence="6">
    <location>
        <position position="202"/>
    </location>
    <ligand>
        <name>NAD(+)</name>
        <dbReference type="ChEBI" id="CHEBI:57540"/>
    </ligand>
</feature>
<dbReference type="Pfam" id="PF02852">
    <property type="entry name" value="Pyr_redox_dim"/>
    <property type="match status" value="1"/>
</dbReference>
<dbReference type="STRING" id="29529.SAMN04488122_3053"/>
<evidence type="ECO:0000256" key="2">
    <source>
        <dbReference type="ARBA" id="ARBA00022630"/>
    </source>
</evidence>
<organism evidence="10 11">
    <name type="scientific">Chitinophaga arvensicola</name>
    <dbReference type="NCBI Taxonomy" id="29529"/>
    <lineage>
        <taxon>Bacteria</taxon>
        <taxon>Pseudomonadati</taxon>
        <taxon>Bacteroidota</taxon>
        <taxon>Chitinophagia</taxon>
        <taxon>Chitinophagales</taxon>
        <taxon>Chitinophagaceae</taxon>
        <taxon>Chitinophaga</taxon>
    </lineage>
</organism>
<feature type="binding site" evidence="6">
    <location>
        <position position="50"/>
    </location>
    <ligand>
        <name>FAD</name>
        <dbReference type="ChEBI" id="CHEBI:57692"/>
    </ligand>
</feature>
<evidence type="ECO:0000313" key="10">
    <source>
        <dbReference type="EMBL" id="SEW42002.1"/>
    </source>
</evidence>
<dbReference type="InterPro" id="IPR036188">
    <property type="entry name" value="FAD/NAD-bd_sf"/>
</dbReference>
<evidence type="ECO:0000256" key="4">
    <source>
        <dbReference type="ARBA" id="ARBA00023002"/>
    </source>
</evidence>
<dbReference type="SUPFAM" id="SSF55424">
    <property type="entry name" value="FAD/NAD-linked reductases, dimerisation (C-terminal) domain"/>
    <property type="match status" value="1"/>
</dbReference>
<feature type="binding site" evidence="6">
    <location>
        <begin position="179"/>
        <end position="186"/>
    </location>
    <ligand>
        <name>NAD(+)</name>
        <dbReference type="ChEBI" id="CHEBI:57540"/>
    </ligand>
</feature>
<accession>A0A1I0RLI1</accession>
<dbReference type="PANTHER" id="PTHR43014:SF2">
    <property type="entry name" value="MERCURIC REDUCTASE"/>
    <property type="match status" value="1"/>
</dbReference>
<dbReference type="InterPro" id="IPR001100">
    <property type="entry name" value="Pyr_nuc-diS_OxRdtase"/>
</dbReference>
<sequence length="462" mass="50132">MQNFDAIVIGSGQGGNPLAKKMEEKGWKTALIEQRFLGGTCINDGCTPTKAMIACAKVAHTVFHSKHWGVHSHSMFVDLPFIVARKNNIVSEFRGGTQKGLASDKVTVFMGTASFTGNKTIKVTGFKGEEEILTAPHIFINTGTSPHIPSIPGLEEVPYLTSTTILDEITVPKELLILGGSYIALELGQMYQRLGSHVTVIETGSQLVSKEDTDVAAVIKKMLESEDMQIHTGAQATRVYRNGKKISIDITAGGGKDTLTGTHLLVATGRTPNTAALDLKNTRILTDEKGYIQVNDQLETTEPGIYALGDVKGGPQFTHISYNDHLIIYKNLFEKANVSTRNRQVPYCMFTDPQLGRIGITEKEALQEGIPFKVACLSMDKVARAIETGQTRGFMKALVHEHTNAILGAAIIGPEGGEIMSVLQMAMLGGITATQIREMVFAHPLYAESLNNLFMTLEKPAS</sequence>
<feature type="binding site" evidence="6">
    <location>
        <position position="310"/>
    </location>
    <ligand>
        <name>FAD</name>
        <dbReference type="ChEBI" id="CHEBI:57692"/>
    </ligand>
</feature>
<evidence type="ECO:0000256" key="6">
    <source>
        <dbReference type="PIRSR" id="PIRSR000350-3"/>
    </source>
</evidence>
<name>A0A1I0RLI1_9BACT</name>
<dbReference type="AlphaFoldDB" id="A0A1I0RLI1"/>
<dbReference type="Pfam" id="PF07992">
    <property type="entry name" value="Pyr_redox_2"/>
    <property type="match status" value="1"/>
</dbReference>
<dbReference type="FunFam" id="3.30.390.30:FF:000001">
    <property type="entry name" value="Dihydrolipoyl dehydrogenase"/>
    <property type="match status" value="1"/>
</dbReference>
<dbReference type="InterPro" id="IPR023753">
    <property type="entry name" value="FAD/NAD-binding_dom"/>
</dbReference>
<evidence type="ECO:0000313" key="11">
    <source>
        <dbReference type="Proteomes" id="UP000199310"/>
    </source>
</evidence>
<protein>
    <submittedName>
        <fullName evidence="10">Pyruvate/2-oxoglutarate dehydrogenase complex, dihydrolipoamide dehydrogenase (E3) component</fullName>
    </submittedName>
</protein>
<keyword evidence="11" id="KW-1185">Reference proteome</keyword>
<dbReference type="Proteomes" id="UP000199310">
    <property type="component" value="Unassembled WGS sequence"/>
</dbReference>
<dbReference type="GO" id="GO:0050660">
    <property type="term" value="F:flavin adenine dinucleotide binding"/>
    <property type="evidence" value="ECO:0007669"/>
    <property type="project" value="TreeGrafter"/>
</dbReference>
<dbReference type="InterPro" id="IPR004099">
    <property type="entry name" value="Pyr_nucl-diS_OxRdtase_dimer"/>
</dbReference>
<dbReference type="OrthoDB" id="9800167at2"/>
<keyword evidence="4" id="KW-0560">Oxidoreductase</keyword>
<evidence type="ECO:0000256" key="5">
    <source>
        <dbReference type="PIRSR" id="PIRSR000350-2"/>
    </source>
</evidence>
<dbReference type="Gene3D" id="3.50.50.60">
    <property type="entry name" value="FAD/NAD(P)-binding domain"/>
    <property type="match status" value="2"/>
</dbReference>
<dbReference type="PANTHER" id="PTHR43014">
    <property type="entry name" value="MERCURIC REDUCTASE"/>
    <property type="match status" value="1"/>
</dbReference>
<feature type="binding site" evidence="6">
    <location>
        <position position="269"/>
    </location>
    <ligand>
        <name>NAD(+)</name>
        <dbReference type="ChEBI" id="CHEBI:57540"/>
    </ligand>
</feature>
<comment type="similarity">
    <text evidence="1">Belongs to the class-I pyridine nucleotide-disulfide oxidoreductase family.</text>
</comment>
<proteinExistence type="inferred from homology"/>
<feature type="domain" description="Pyridine nucleotide-disulphide oxidoreductase dimerisation" evidence="8">
    <location>
        <begin position="345"/>
        <end position="452"/>
    </location>
</feature>
<evidence type="ECO:0000256" key="3">
    <source>
        <dbReference type="ARBA" id="ARBA00022827"/>
    </source>
</evidence>
<gene>
    <name evidence="10" type="ORF">SAMN04488122_3053</name>
</gene>
<keyword evidence="3 6" id="KW-0274">FAD</keyword>
<dbReference type="Gene3D" id="3.30.390.30">
    <property type="match status" value="1"/>
</dbReference>
<dbReference type="PRINTS" id="PR00368">
    <property type="entry name" value="FADPNR"/>
</dbReference>
<evidence type="ECO:0000259" key="9">
    <source>
        <dbReference type="Pfam" id="PF07992"/>
    </source>
</evidence>
<feature type="active site" description="Proton acceptor" evidence="5">
    <location>
        <position position="443"/>
    </location>
</feature>
<dbReference type="PIRSF" id="PIRSF000350">
    <property type="entry name" value="Mercury_reductase_MerA"/>
    <property type="match status" value="1"/>
</dbReference>
<keyword evidence="2" id="KW-0285">Flavoprotein</keyword>
<keyword evidence="10" id="KW-0670">Pyruvate</keyword>
<evidence type="ECO:0000259" key="8">
    <source>
        <dbReference type="Pfam" id="PF02852"/>
    </source>
</evidence>
<dbReference type="GO" id="GO:0003955">
    <property type="term" value="F:NAD(P)H dehydrogenase (quinone) activity"/>
    <property type="evidence" value="ECO:0007669"/>
    <property type="project" value="TreeGrafter"/>
</dbReference>
<dbReference type="InterPro" id="IPR016156">
    <property type="entry name" value="FAD/NAD-linked_Rdtase_dimer_sf"/>
</dbReference>
<evidence type="ECO:0000256" key="7">
    <source>
        <dbReference type="PIRSR" id="PIRSR000350-4"/>
    </source>
</evidence>
<comment type="cofactor">
    <cofactor evidence="6">
        <name>FAD</name>
        <dbReference type="ChEBI" id="CHEBI:57692"/>
    </cofactor>
    <text evidence="6">Binds 1 FAD per subunit.</text>
</comment>
<dbReference type="SUPFAM" id="SSF51905">
    <property type="entry name" value="FAD/NAD(P)-binding domain"/>
    <property type="match status" value="1"/>
</dbReference>